<evidence type="ECO:0000256" key="4">
    <source>
        <dbReference type="SAM" id="SignalP"/>
    </source>
</evidence>
<dbReference type="SMART" id="SM00409">
    <property type="entry name" value="IG"/>
    <property type="match status" value="1"/>
</dbReference>
<organism evidence="6 7">
    <name type="scientific">Hucho hucho</name>
    <name type="common">huchen</name>
    <dbReference type="NCBI Taxonomy" id="62062"/>
    <lineage>
        <taxon>Eukaryota</taxon>
        <taxon>Metazoa</taxon>
        <taxon>Chordata</taxon>
        <taxon>Craniata</taxon>
        <taxon>Vertebrata</taxon>
        <taxon>Euteleostomi</taxon>
        <taxon>Actinopterygii</taxon>
        <taxon>Neopterygii</taxon>
        <taxon>Teleostei</taxon>
        <taxon>Protacanthopterygii</taxon>
        <taxon>Salmoniformes</taxon>
        <taxon>Salmonidae</taxon>
        <taxon>Salmoninae</taxon>
        <taxon>Hucho</taxon>
    </lineage>
</organism>
<reference evidence="6" key="3">
    <citation type="submission" date="2025-09" db="UniProtKB">
        <authorList>
            <consortium name="Ensembl"/>
        </authorList>
    </citation>
    <scope>IDENTIFICATION</scope>
</reference>
<keyword evidence="4" id="KW-0732">Signal</keyword>
<dbReference type="STRING" id="62062.ENSHHUP00000039668"/>
<evidence type="ECO:0000313" key="6">
    <source>
        <dbReference type="Ensembl" id="ENSHHUP00000039668.1"/>
    </source>
</evidence>
<keyword evidence="7" id="KW-1185">Reference proteome</keyword>
<dbReference type="GO" id="GO:0004888">
    <property type="term" value="F:transmembrane signaling receptor activity"/>
    <property type="evidence" value="ECO:0007669"/>
    <property type="project" value="TreeGrafter"/>
</dbReference>
<reference evidence="7" key="1">
    <citation type="submission" date="2018-06" db="EMBL/GenBank/DDBJ databases">
        <title>Genome assembly of Danube salmon.</title>
        <authorList>
            <person name="Macqueen D.J."/>
            <person name="Gundappa M.K."/>
        </authorList>
    </citation>
    <scope>NUCLEOTIDE SEQUENCE [LARGE SCALE GENOMIC DNA]</scope>
</reference>
<evidence type="ECO:0000259" key="5">
    <source>
        <dbReference type="SMART" id="SM00409"/>
    </source>
</evidence>
<dbReference type="Gene3D" id="2.60.40.10">
    <property type="entry name" value="Immunoglobulins"/>
    <property type="match status" value="1"/>
</dbReference>
<comment type="subcellular location">
    <subcellularLocation>
        <location evidence="1">Membrane</location>
    </subcellularLocation>
</comment>
<sequence length="148" mass="16288">MLRTMRSSSSLVTVCFCLTALCVVESAITKVTGAAGGQVTFVCSFIWAGTNYKYFCNGKCSCNSDILIQTVDSNKYMKTGRYSIDDRGDGDFTVTINNLKTSDSGTYWCGVNRFFKDSYQEVYLTVTDGNLTPNHILVCVLKSLTHSS</sequence>
<dbReference type="Ensembl" id="ENSHHUT00000041212.1">
    <property type="protein sequence ID" value="ENSHHUP00000039668.1"/>
    <property type="gene ID" value="ENSHHUG00000024615.1"/>
</dbReference>
<dbReference type="GO" id="GO:0005886">
    <property type="term" value="C:plasma membrane"/>
    <property type="evidence" value="ECO:0007669"/>
    <property type="project" value="TreeGrafter"/>
</dbReference>
<keyword evidence="2" id="KW-0812">Transmembrane</keyword>
<dbReference type="PANTHER" id="PTHR11860:SF118">
    <property type="entry name" value="CMRF35-LIKE MOLECULE 3-RELATED"/>
    <property type="match status" value="1"/>
</dbReference>
<dbReference type="PANTHER" id="PTHR11860">
    <property type="entry name" value="POLYMERIC-IMMUNOGLOBULIN RECEPTOR"/>
    <property type="match status" value="1"/>
</dbReference>
<feature type="domain" description="Immunoglobulin" evidence="5">
    <location>
        <begin position="28"/>
        <end position="127"/>
    </location>
</feature>
<dbReference type="AlphaFoldDB" id="A0A4W5MPE0"/>
<feature type="signal peptide" evidence="4">
    <location>
        <begin position="1"/>
        <end position="26"/>
    </location>
</feature>
<dbReference type="InterPro" id="IPR050671">
    <property type="entry name" value="CD300_family_receptors"/>
</dbReference>
<dbReference type="Proteomes" id="UP000314982">
    <property type="component" value="Unassembled WGS sequence"/>
</dbReference>
<dbReference type="GeneTree" id="ENSGT01150000287164"/>
<dbReference type="Pfam" id="PF07686">
    <property type="entry name" value="V-set"/>
    <property type="match status" value="1"/>
</dbReference>
<dbReference type="InterPro" id="IPR013106">
    <property type="entry name" value="Ig_V-set"/>
</dbReference>
<name>A0A4W5MPE0_9TELE</name>
<reference evidence="6" key="2">
    <citation type="submission" date="2025-08" db="UniProtKB">
        <authorList>
            <consortium name="Ensembl"/>
        </authorList>
    </citation>
    <scope>IDENTIFICATION</scope>
</reference>
<evidence type="ECO:0000256" key="2">
    <source>
        <dbReference type="ARBA" id="ARBA00022692"/>
    </source>
</evidence>
<evidence type="ECO:0000256" key="3">
    <source>
        <dbReference type="ARBA" id="ARBA00023136"/>
    </source>
</evidence>
<evidence type="ECO:0000256" key="1">
    <source>
        <dbReference type="ARBA" id="ARBA00004370"/>
    </source>
</evidence>
<protein>
    <recommendedName>
        <fullName evidence="5">Immunoglobulin domain-containing protein</fullName>
    </recommendedName>
</protein>
<dbReference type="InterPro" id="IPR036179">
    <property type="entry name" value="Ig-like_dom_sf"/>
</dbReference>
<dbReference type="InterPro" id="IPR013783">
    <property type="entry name" value="Ig-like_fold"/>
</dbReference>
<proteinExistence type="predicted"/>
<evidence type="ECO:0000313" key="7">
    <source>
        <dbReference type="Proteomes" id="UP000314982"/>
    </source>
</evidence>
<feature type="chain" id="PRO_5021273257" description="Immunoglobulin domain-containing protein" evidence="4">
    <location>
        <begin position="27"/>
        <end position="148"/>
    </location>
</feature>
<accession>A0A4W5MPE0</accession>
<dbReference type="InterPro" id="IPR003599">
    <property type="entry name" value="Ig_sub"/>
</dbReference>
<keyword evidence="3" id="KW-0472">Membrane</keyword>
<dbReference type="SUPFAM" id="SSF48726">
    <property type="entry name" value="Immunoglobulin"/>
    <property type="match status" value="1"/>
</dbReference>